<evidence type="ECO:0000313" key="3">
    <source>
        <dbReference type="Proteomes" id="UP000277580"/>
    </source>
</evidence>
<organism evidence="2 3">
    <name type="scientific">Morchella conica CCBAS932</name>
    <dbReference type="NCBI Taxonomy" id="1392247"/>
    <lineage>
        <taxon>Eukaryota</taxon>
        <taxon>Fungi</taxon>
        <taxon>Dikarya</taxon>
        <taxon>Ascomycota</taxon>
        <taxon>Pezizomycotina</taxon>
        <taxon>Pezizomycetes</taxon>
        <taxon>Pezizales</taxon>
        <taxon>Morchellaceae</taxon>
        <taxon>Morchella</taxon>
    </lineage>
</organism>
<reference evidence="2 3" key="1">
    <citation type="journal article" date="2018" name="Nat. Ecol. Evol.">
        <title>Pezizomycetes genomes reveal the molecular basis of ectomycorrhizal truffle lifestyle.</title>
        <authorList>
            <person name="Murat C."/>
            <person name="Payen T."/>
            <person name="Noel B."/>
            <person name="Kuo A."/>
            <person name="Morin E."/>
            <person name="Chen J."/>
            <person name="Kohler A."/>
            <person name="Krizsan K."/>
            <person name="Balestrini R."/>
            <person name="Da Silva C."/>
            <person name="Montanini B."/>
            <person name="Hainaut M."/>
            <person name="Levati E."/>
            <person name="Barry K.W."/>
            <person name="Belfiori B."/>
            <person name="Cichocki N."/>
            <person name="Clum A."/>
            <person name="Dockter R.B."/>
            <person name="Fauchery L."/>
            <person name="Guy J."/>
            <person name="Iotti M."/>
            <person name="Le Tacon F."/>
            <person name="Lindquist E.A."/>
            <person name="Lipzen A."/>
            <person name="Malagnac F."/>
            <person name="Mello A."/>
            <person name="Molinier V."/>
            <person name="Miyauchi S."/>
            <person name="Poulain J."/>
            <person name="Riccioni C."/>
            <person name="Rubini A."/>
            <person name="Sitrit Y."/>
            <person name="Splivallo R."/>
            <person name="Traeger S."/>
            <person name="Wang M."/>
            <person name="Zifcakova L."/>
            <person name="Wipf D."/>
            <person name="Zambonelli A."/>
            <person name="Paolocci F."/>
            <person name="Nowrousian M."/>
            <person name="Ottonello S."/>
            <person name="Baldrian P."/>
            <person name="Spatafora J.W."/>
            <person name="Henrissat B."/>
            <person name="Nagy L.G."/>
            <person name="Aury J.M."/>
            <person name="Wincker P."/>
            <person name="Grigoriev I.V."/>
            <person name="Bonfante P."/>
            <person name="Martin F.M."/>
        </authorList>
    </citation>
    <scope>NUCLEOTIDE SEQUENCE [LARGE SCALE GENOMIC DNA]</scope>
    <source>
        <strain evidence="2 3">CCBAS932</strain>
    </source>
</reference>
<evidence type="ECO:0000313" key="2">
    <source>
        <dbReference type="EMBL" id="RPB15500.1"/>
    </source>
</evidence>
<evidence type="ECO:0000256" key="1">
    <source>
        <dbReference type="SAM" id="SignalP"/>
    </source>
</evidence>
<proteinExistence type="predicted"/>
<dbReference type="AlphaFoldDB" id="A0A3N4KY62"/>
<name>A0A3N4KY62_9PEZI</name>
<dbReference type="InParanoid" id="A0A3N4KY62"/>
<dbReference type="EMBL" id="ML119113">
    <property type="protein sequence ID" value="RPB15500.1"/>
    <property type="molecule type" value="Genomic_DNA"/>
</dbReference>
<feature type="signal peptide" evidence="1">
    <location>
        <begin position="1"/>
        <end position="19"/>
    </location>
</feature>
<keyword evidence="3" id="KW-1185">Reference proteome</keyword>
<dbReference type="Proteomes" id="UP000277580">
    <property type="component" value="Unassembled WGS sequence"/>
</dbReference>
<accession>A0A3N4KY62</accession>
<sequence>MLFSSCLFVWLSLSALAKAEQAAPAVQPLQPQDDDFLVVRPPTGIGAWPVPKLFERQERVCTDPAYSTQCAAVLANGNCCGTDTYCCPDNLAFCCTKGDTCQVVKGVESCCPPDRETCDGRQCAPLGYVCCNAYNHVCGPGQDCCKSLCCEAGTKCCGDTCCDAGNECCPGANGGNGGCCWPGNICCGDSCCDPASQTCSNGVCVNKSTPRTTGVARTTVTTTAGGVGGGVETGAAVVKGWRGGRVGVMAVPLAVGLGVGVGF</sequence>
<gene>
    <name evidence="2" type="ORF">P167DRAFT_603391</name>
</gene>
<protein>
    <recommendedName>
        <fullName evidence="4">Granulins domain-containing protein</fullName>
    </recommendedName>
</protein>
<dbReference type="STRING" id="1392247.A0A3N4KY62"/>
<dbReference type="OrthoDB" id="10392421at2759"/>
<feature type="chain" id="PRO_5017947952" description="Granulins domain-containing protein" evidence="1">
    <location>
        <begin position="20"/>
        <end position="263"/>
    </location>
</feature>
<keyword evidence="1" id="KW-0732">Signal</keyword>
<evidence type="ECO:0008006" key="4">
    <source>
        <dbReference type="Google" id="ProtNLM"/>
    </source>
</evidence>